<evidence type="ECO:0000259" key="11">
    <source>
        <dbReference type="PROSITE" id="PS51163"/>
    </source>
</evidence>
<reference evidence="13" key="1">
    <citation type="submission" date="2011-10" db="EMBL/GenBank/DDBJ databases">
        <title>The complete genome of chromosome of Thermovirga lienii DSM 17291.</title>
        <authorList>
            <consortium name="US DOE Joint Genome Institute (JGI-PGF)"/>
            <person name="Lucas S."/>
            <person name="Copeland A."/>
            <person name="Lapidus A."/>
            <person name="Glavina del Rio T."/>
            <person name="Dalin E."/>
            <person name="Tice H."/>
            <person name="Bruce D."/>
            <person name="Goodwin L."/>
            <person name="Pitluck S."/>
            <person name="Peters L."/>
            <person name="Mikhailova N."/>
            <person name="Saunders E."/>
            <person name="Kyrpides N."/>
            <person name="Mavromatis K."/>
            <person name="Ivanova N."/>
            <person name="Last F.I."/>
            <person name="Brettin T."/>
            <person name="Detter J.C."/>
            <person name="Han C."/>
            <person name="Larimer F."/>
            <person name="Land M."/>
            <person name="Hauser L."/>
            <person name="Markowitz V."/>
            <person name="Cheng J.-F."/>
            <person name="Hugenholtz P."/>
            <person name="Woyke T."/>
            <person name="Wu D."/>
            <person name="Spring S."/>
            <person name="Schroeder M."/>
            <person name="Brambilla E.-M."/>
            <person name="Klenk H.-P."/>
            <person name="Eisen J.A."/>
        </authorList>
    </citation>
    <scope>NUCLEOTIDE SEQUENCE [LARGE SCALE GENOMIC DNA]</scope>
    <source>
        <strain evidence="13">ATCC BAA-1197 / DSM 17291 / Cas60314</strain>
    </source>
</reference>
<reference evidence="12 13" key="2">
    <citation type="journal article" date="2012" name="Stand. Genomic Sci.">
        <title>Genome sequence of the moderately thermophilic, amino-acid-degrading and sulfur-reducing bacterium Thermovirga lienii type strain (Cas60314(T)).</title>
        <authorList>
            <person name="Goker M."/>
            <person name="Saunders E."/>
            <person name="Lapidus A."/>
            <person name="Nolan M."/>
            <person name="Lucas S."/>
            <person name="Hammon N."/>
            <person name="Deshpande S."/>
            <person name="Cheng J.F."/>
            <person name="Han C."/>
            <person name="Tapia R."/>
            <person name="Goodwin L.A."/>
            <person name="Pitluck S."/>
            <person name="Liolios K."/>
            <person name="Mavromatis K."/>
            <person name="Pagani I."/>
            <person name="Ivanova N."/>
            <person name="Mikhailova N."/>
            <person name="Pati A."/>
            <person name="Chen A."/>
            <person name="Palaniappan K."/>
            <person name="Land M."/>
            <person name="Chang Y.J."/>
            <person name="Jeffries C.D."/>
            <person name="Brambilla E.M."/>
            <person name="Rohde M."/>
            <person name="Spring S."/>
            <person name="Detter J.C."/>
            <person name="Woyke T."/>
            <person name="Bristow J."/>
            <person name="Eisen J.A."/>
            <person name="Markowitz V."/>
            <person name="Hugenholtz P."/>
            <person name="Kyrpides N.C."/>
            <person name="Klenk H.P."/>
        </authorList>
    </citation>
    <scope>NUCLEOTIDE SEQUENCE [LARGE SCALE GENOMIC DNA]</scope>
    <source>
        <strain evidence="13">ATCC BAA-1197 / DSM 17291 / Cas60314</strain>
    </source>
</reference>
<dbReference type="EC" id="6.2.-.-" evidence="8"/>
<feature type="domain" description="Acylphosphatase-like" evidence="10">
    <location>
        <begin position="4"/>
        <end position="92"/>
    </location>
</feature>
<comment type="catalytic activity">
    <reaction evidence="7">
        <text>C-terminal L-cysteinyl-[HypE protein] + carbamoyl phosphate + ATP + H2O = C-terminal S-carboxamide-L-cysteinyl-[HypE protein] + AMP + phosphate + diphosphate + H(+)</text>
        <dbReference type="Rhea" id="RHEA:55636"/>
        <dbReference type="Rhea" id="RHEA-COMP:14247"/>
        <dbReference type="Rhea" id="RHEA-COMP:14392"/>
        <dbReference type="ChEBI" id="CHEBI:15377"/>
        <dbReference type="ChEBI" id="CHEBI:15378"/>
        <dbReference type="ChEBI" id="CHEBI:30616"/>
        <dbReference type="ChEBI" id="CHEBI:33019"/>
        <dbReference type="ChEBI" id="CHEBI:43474"/>
        <dbReference type="ChEBI" id="CHEBI:58228"/>
        <dbReference type="ChEBI" id="CHEBI:76913"/>
        <dbReference type="ChEBI" id="CHEBI:139126"/>
        <dbReference type="ChEBI" id="CHEBI:456215"/>
    </reaction>
</comment>
<dbReference type="InterPro" id="IPR036046">
    <property type="entry name" value="Acylphosphatase-like_dom_sf"/>
</dbReference>
<dbReference type="Pfam" id="PF00708">
    <property type="entry name" value="Acylphosphatase"/>
    <property type="match status" value="1"/>
</dbReference>
<sequence>MHMKAIILVSGIVQGIGFRPFCAKLAQKIGVTGSVLNTSEGVILEIFGDKRQIEAYKQELITNAPPLSYIQNIQTLEEKEVDAVPDNFLILPSREKAETKALIPPDIATCEDCLNEMTNPYDRRFEYPFINCTNCGPRFTIIESLPYDRPKTTMAKFHMCPDCKREYENPDDRRYHAQPVACPICGPQVWLENNISDTPIVKGKDAIMETIRLLKENHIVAIKGLGGFHLSCLPTDEALTKLRSRKKRPYKAFALMAKDPQVAEKLVHLTEDAKRLLTSPRKPIVVCPKRKNGDISELVAPKLDTIGVMLPYTPLHFLLLKEIPVLVMTSANVSETPIVSSNHEAKSKLSEIVDYFLMHNRDIKMKIDDSVVASAGKRQIFYRRARGYVPHPVLVKNAMPPILAAGAEMKSTFAITVDKYIIPSQYLGDLKALDTATYYEEALKHFLRLYNFKPNVLVKDIHPQYISSQIAHKTVKLSTANNIEEIKVQHHHAHMASCMVENGITQPVIGLILDGTGLGIDGKIWGGEILVGDLKKFTRKGSLYEAHLPGGEKAILEPWRFAYSLLYETFGKEGSRDLIATIWPHRAQLIPLMEGALHLSPITSSCGRLFDGVAALIGVEEVISYDGQAAMELEAMSAGAREKAPFSIARVGEMFILDWRPTIKWIIKSKTQIPGPRIAAAFHKGLAESLAEMCLEIAKETGIKDVVLSGGVWQNKRLFSLTLYYLKKRALRPLWHTSLSPNDESLSVGQAAIGAALKS</sequence>
<keyword evidence="13" id="KW-1185">Reference proteome</keyword>
<accession>G7VAA9</accession>
<dbReference type="PIRSF" id="PIRSF006256">
    <property type="entry name" value="CMPcnvr_hdrg_mat"/>
    <property type="match status" value="1"/>
</dbReference>
<dbReference type="InterPro" id="IPR006070">
    <property type="entry name" value="Sua5-like_dom"/>
</dbReference>
<evidence type="ECO:0000259" key="10">
    <source>
        <dbReference type="PROSITE" id="PS51160"/>
    </source>
</evidence>
<comment type="pathway">
    <text evidence="1">Protein modification; [NiFe] hydrogenase maturation.</text>
</comment>
<keyword evidence="3" id="KW-0436">Ligase</keyword>
<feature type="active site" evidence="9">
    <location>
        <position position="19"/>
    </location>
</feature>
<keyword evidence="4" id="KW-0479">Metal-binding</keyword>
<dbReference type="Gene3D" id="3.30.110.120">
    <property type="match status" value="1"/>
</dbReference>
<dbReference type="Gene3D" id="3.90.870.50">
    <property type="match status" value="1"/>
</dbReference>
<name>G7VAA9_THELD</name>
<dbReference type="Pfam" id="PF22521">
    <property type="entry name" value="HypF_C_2"/>
    <property type="match status" value="1"/>
</dbReference>
<comment type="catalytic activity">
    <reaction evidence="9">
        <text>an acyl phosphate + H2O = a carboxylate + phosphate + H(+)</text>
        <dbReference type="Rhea" id="RHEA:14965"/>
        <dbReference type="ChEBI" id="CHEBI:15377"/>
        <dbReference type="ChEBI" id="CHEBI:15378"/>
        <dbReference type="ChEBI" id="CHEBI:29067"/>
        <dbReference type="ChEBI" id="CHEBI:43474"/>
        <dbReference type="ChEBI" id="CHEBI:59918"/>
        <dbReference type="EC" id="3.6.1.7"/>
    </reaction>
</comment>
<dbReference type="STRING" id="580340.Tlie_1076"/>
<dbReference type="InterPro" id="IPR051060">
    <property type="entry name" value="Carbamoyltrans_HypF-like"/>
</dbReference>
<dbReference type="GO" id="GO:0051604">
    <property type="term" value="P:protein maturation"/>
    <property type="evidence" value="ECO:0007669"/>
    <property type="project" value="TreeGrafter"/>
</dbReference>
<comment type="similarity">
    <text evidence="2 8">Belongs to the carbamoyltransferase HypF family.</text>
</comment>
<evidence type="ECO:0000256" key="7">
    <source>
        <dbReference type="ARBA" id="ARBA00048220"/>
    </source>
</evidence>
<dbReference type="SUPFAM" id="SSF54975">
    <property type="entry name" value="Acylphosphatase/BLUF domain-like"/>
    <property type="match status" value="1"/>
</dbReference>
<dbReference type="InterPro" id="IPR004421">
    <property type="entry name" value="Carbamoyltransferase_HypF"/>
</dbReference>
<dbReference type="SUPFAM" id="SSF55821">
    <property type="entry name" value="YrdC/RibB"/>
    <property type="match status" value="1"/>
</dbReference>
<evidence type="ECO:0000256" key="9">
    <source>
        <dbReference type="PROSITE-ProRule" id="PRU00520"/>
    </source>
</evidence>
<dbReference type="InterPro" id="IPR017945">
    <property type="entry name" value="DHBP_synth_RibB-like_a/b_dom"/>
</dbReference>
<keyword evidence="6" id="KW-0862">Zinc</keyword>
<evidence type="ECO:0000256" key="6">
    <source>
        <dbReference type="ARBA" id="ARBA00022833"/>
    </source>
</evidence>
<dbReference type="PANTHER" id="PTHR42959">
    <property type="entry name" value="CARBAMOYLTRANSFERASE"/>
    <property type="match status" value="1"/>
</dbReference>
<dbReference type="HOGENOM" id="CLU_009164_0_0_0"/>
<dbReference type="UniPathway" id="UPA00335"/>
<dbReference type="Gene3D" id="3.30.420.360">
    <property type="match status" value="1"/>
</dbReference>
<evidence type="ECO:0000256" key="8">
    <source>
        <dbReference type="PIRNR" id="PIRNR006256"/>
    </source>
</evidence>
<organism evidence="12 13">
    <name type="scientific">Thermovirga lienii (strain ATCC BAA-1197 / DSM 17291 / Cas60314)</name>
    <dbReference type="NCBI Taxonomy" id="580340"/>
    <lineage>
        <taxon>Bacteria</taxon>
        <taxon>Thermotogati</taxon>
        <taxon>Synergistota</taxon>
        <taxon>Synergistia</taxon>
        <taxon>Synergistales</taxon>
        <taxon>Thermovirgaceae</taxon>
        <taxon>Thermovirga</taxon>
    </lineage>
</organism>
<dbReference type="OrthoDB" id="9808093at2"/>
<dbReference type="AlphaFoldDB" id="G7VAA9"/>
<dbReference type="GO" id="GO:0016874">
    <property type="term" value="F:ligase activity"/>
    <property type="evidence" value="ECO:0007669"/>
    <property type="project" value="UniProtKB-UniRule"/>
</dbReference>
<evidence type="ECO:0000256" key="4">
    <source>
        <dbReference type="ARBA" id="ARBA00022723"/>
    </source>
</evidence>
<dbReference type="eggNOG" id="COG0068">
    <property type="taxonomic scope" value="Bacteria"/>
</dbReference>
<evidence type="ECO:0000256" key="2">
    <source>
        <dbReference type="ARBA" id="ARBA00008097"/>
    </source>
</evidence>
<dbReference type="Pfam" id="PF17788">
    <property type="entry name" value="HypF_C"/>
    <property type="match status" value="1"/>
</dbReference>
<dbReference type="PANTHER" id="PTHR42959:SF1">
    <property type="entry name" value="CARBAMOYLTRANSFERASE HYPF"/>
    <property type="match status" value="1"/>
</dbReference>
<feature type="domain" description="YrdC-like" evidence="11">
    <location>
        <begin position="204"/>
        <end position="387"/>
    </location>
</feature>
<dbReference type="InterPro" id="IPR041440">
    <property type="entry name" value="HypF_C"/>
</dbReference>
<feature type="active site" evidence="9">
    <location>
        <position position="37"/>
    </location>
</feature>
<dbReference type="Pfam" id="PF01300">
    <property type="entry name" value="Sua5_yciO_yrdC"/>
    <property type="match status" value="1"/>
</dbReference>
<evidence type="ECO:0000256" key="3">
    <source>
        <dbReference type="ARBA" id="ARBA00022598"/>
    </source>
</evidence>
<keyword evidence="5" id="KW-0863">Zinc-finger</keyword>
<gene>
    <name evidence="12" type="ordered locus">Tlie_1076</name>
</gene>
<dbReference type="InterPro" id="IPR011125">
    <property type="entry name" value="Znf_HypF"/>
</dbReference>
<protein>
    <recommendedName>
        <fullName evidence="8">Carbamoyltransferase</fullName>
        <ecNumber evidence="8">6.2.-.-</ecNumber>
    </recommendedName>
</protein>
<dbReference type="KEGG" id="tli:Tlie_1076"/>
<dbReference type="GO" id="GO:0003725">
    <property type="term" value="F:double-stranded RNA binding"/>
    <property type="evidence" value="ECO:0007669"/>
    <property type="project" value="InterPro"/>
</dbReference>
<dbReference type="Gene3D" id="3.30.420.40">
    <property type="match status" value="1"/>
</dbReference>
<evidence type="ECO:0000256" key="5">
    <source>
        <dbReference type="ARBA" id="ARBA00022771"/>
    </source>
</evidence>
<dbReference type="PROSITE" id="PS51163">
    <property type="entry name" value="YRDC"/>
    <property type="match status" value="1"/>
</dbReference>
<evidence type="ECO:0000313" key="12">
    <source>
        <dbReference type="EMBL" id="AER66809.1"/>
    </source>
</evidence>
<dbReference type="GO" id="GO:0003998">
    <property type="term" value="F:acylphosphatase activity"/>
    <property type="evidence" value="ECO:0007669"/>
    <property type="project" value="UniProtKB-EC"/>
</dbReference>
<dbReference type="EMBL" id="CP003096">
    <property type="protein sequence ID" value="AER66809.1"/>
    <property type="molecule type" value="Genomic_DNA"/>
</dbReference>
<keyword evidence="9" id="KW-0378">Hydrolase</keyword>
<dbReference type="InterPro" id="IPR055128">
    <property type="entry name" value="HypF_C_2"/>
</dbReference>
<proteinExistence type="inferred from homology"/>
<dbReference type="Pfam" id="PF07503">
    <property type="entry name" value="zf-HYPF"/>
    <property type="match status" value="2"/>
</dbReference>
<dbReference type="Proteomes" id="UP000005868">
    <property type="component" value="Chromosome"/>
</dbReference>
<dbReference type="InterPro" id="IPR001792">
    <property type="entry name" value="Acylphosphatase-like_dom"/>
</dbReference>
<dbReference type="GO" id="GO:0008270">
    <property type="term" value="F:zinc ion binding"/>
    <property type="evidence" value="ECO:0007669"/>
    <property type="project" value="UniProtKB-KW"/>
</dbReference>
<dbReference type="NCBIfam" id="TIGR00143">
    <property type="entry name" value="hypF"/>
    <property type="match status" value="1"/>
</dbReference>
<dbReference type="GO" id="GO:0016743">
    <property type="term" value="F:carboxyl- or carbamoyltransferase activity"/>
    <property type="evidence" value="ECO:0007669"/>
    <property type="project" value="UniProtKB-UniRule"/>
</dbReference>
<dbReference type="PROSITE" id="PS51160">
    <property type="entry name" value="ACYLPHOSPHATASE_3"/>
    <property type="match status" value="1"/>
</dbReference>
<evidence type="ECO:0000313" key="13">
    <source>
        <dbReference type="Proteomes" id="UP000005868"/>
    </source>
</evidence>
<evidence type="ECO:0000256" key="1">
    <source>
        <dbReference type="ARBA" id="ARBA00004711"/>
    </source>
</evidence>